<organism evidence="1 2">
    <name type="scientific">Companilactobacillus bobalius</name>
    <dbReference type="NCBI Taxonomy" id="2801451"/>
    <lineage>
        <taxon>Bacteria</taxon>
        <taxon>Bacillati</taxon>
        <taxon>Bacillota</taxon>
        <taxon>Bacilli</taxon>
        <taxon>Lactobacillales</taxon>
        <taxon>Lactobacillaceae</taxon>
        <taxon>Companilactobacillus</taxon>
    </lineage>
</organism>
<sequence>MINPMLGLIYQCEMEYGDISNIPLFDERMIKIRKYFNDGKDPFEFKYYDFDFRSAQLMLNQGIDKERIANELGVTVTSLNCLIRMGNLNNSKWLENHNEQLSRTGTYNLIREHKKIATGTIRELSEFMKVPIEKIRYWKSARYKARPHKVTYKISKVS</sequence>
<name>A0A202F7S9_9LACO</name>
<evidence type="ECO:0000313" key="2">
    <source>
        <dbReference type="Proteomes" id="UP000196232"/>
    </source>
</evidence>
<reference evidence="1 2" key="1">
    <citation type="submission" date="2017-03" db="EMBL/GenBank/DDBJ databases">
        <title>Genome sequence of Lactobacillus bobalius KACC 16343.</title>
        <authorList>
            <person name="Chun J."/>
        </authorList>
    </citation>
    <scope>NUCLEOTIDE SEQUENCE [LARGE SCALE GENOMIC DNA]</scope>
    <source>
        <strain evidence="1 2">KACC 16343</strain>
    </source>
</reference>
<comment type="caution">
    <text evidence="1">The sequence shown here is derived from an EMBL/GenBank/DDBJ whole genome shotgun (WGS) entry which is preliminary data.</text>
</comment>
<accession>A0A202F7S9</accession>
<dbReference type="EMBL" id="MYFM01000007">
    <property type="protein sequence ID" value="OVE96526.1"/>
    <property type="molecule type" value="Genomic_DNA"/>
</dbReference>
<evidence type="ECO:0000313" key="1">
    <source>
        <dbReference type="EMBL" id="OVE96526.1"/>
    </source>
</evidence>
<gene>
    <name evidence="1" type="ORF">LKACC16343_02193</name>
</gene>
<proteinExistence type="predicted"/>
<dbReference type="RefSeq" id="WP_056951571.1">
    <property type="nucleotide sequence ID" value="NZ_LNUA01000011.1"/>
</dbReference>
<protein>
    <submittedName>
        <fullName evidence="1">Uncharacterized protein</fullName>
    </submittedName>
</protein>
<dbReference type="Proteomes" id="UP000196232">
    <property type="component" value="Unassembled WGS sequence"/>
</dbReference>
<dbReference type="AlphaFoldDB" id="A0A202F7S9"/>